<evidence type="ECO:0000256" key="2">
    <source>
        <dbReference type="ARBA" id="ARBA00007653"/>
    </source>
</evidence>
<dbReference type="AlphaFoldDB" id="A0A087U8X0"/>
<name>A0A087U8X0_STEMI</name>
<reference evidence="6 7" key="1">
    <citation type="submission" date="2013-11" db="EMBL/GenBank/DDBJ databases">
        <title>Genome sequencing of Stegodyphus mimosarum.</title>
        <authorList>
            <person name="Bechsgaard J."/>
        </authorList>
    </citation>
    <scope>NUCLEOTIDE SEQUENCE [LARGE SCALE GENOMIC DNA]</scope>
</reference>
<organism evidence="6 7">
    <name type="scientific">Stegodyphus mimosarum</name>
    <name type="common">African social velvet spider</name>
    <dbReference type="NCBI Taxonomy" id="407821"/>
    <lineage>
        <taxon>Eukaryota</taxon>
        <taxon>Metazoa</taxon>
        <taxon>Ecdysozoa</taxon>
        <taxon>Arthropoda</taxon>
        <taxon>Chelicerata</taxon>
        <taxon>Arachnida</taxon>
        <taxon>Araneae</taxon>
        <taxon>Araneomorphae</taxon>
        <taxon>Entelegynae</taxon>
        <taxon>Eresoidea</taxon>
        <taxon>Eresidae</taxon>
        <taxon>Stegodyphus</taxon>
    </lineage>
</organism>
<evidence type="ECO:0000313" key="6">
    <source>
        <dbReference type="EMBL" id="KFM73809.1"/>
    </source>
</evidence>
<comment type="similarity">
    <text evidence="2">Belongs to the MnmG family.</text>
</comment>
<dbReference type="PANTHER" id="PTHR11806:SF0">
    <property type="entry name" value="PROTEIN MTO1 HOMOLOG, MITOCHONDRIAL"/>
    <property type="match status" value="1"/>
</dbReference>
<evidence type="ECO:0000256" key="4">
    <source>
        <dbReference type="ARBA" id="ARBA00022827"/>
    </source>
</evidence>
<evidence type="ECO:0000256" key="1">
    <source>
        <dbReference type="ARBA" id="ARBA00001974"/>
    </source>
</evidence>
<dbReference type="PROSITE" id="PS01281">
    <property type="entry name" value="GIDA_2"/>
    <property type="match status" value="1"/>
</dbReference>
<dbReference type="InterPro" id="IPR036188">
    <property type="entry name" value="FAD/NAD-bd_sf"/>
</dbReference>
<sequence>MLFIPNKSVNSGKYFSVMKNSLKLFYSQYGRLHHTLYRYRSCKFFDVVVVGGGHAGTEAAAASSRMGCKTLLLTHKTSTIGEMSCNPSFGGIGKGHLMKEVDALDGLCCRICDISGIHYRMLNKAKGPAVWGPRAQIDRSLYKKHLQKELFEISNLDIISGSVEDLVLNNDIQDGKEHVKACGVKLADGDIIQAKTVIITTGTFLRGKINIGLESRPAGRFGDEPAIGLAVTLENLGFKLGRLKTGTPPRIEACSVELSEVATSYPDNPPVPFSFINDKVWIKPEDQVPTYLTYTTPDVDKLILENQHLNLHVKEETQGPRYCPSIESKVLRFGGRSHQVWLEPEGLDSDLIYPQGLSCTLPEDLQLKLLRYLPGLQRAVMVRPGYGVEYDFIDPRQLKPSLETFKVKNLFLAGQINGTTGYEEAAAQGIIAGINAACKVQAKGPFIVKRTEGYIGVLVDDLTTIGTTEPYRMFTSRAEFRMYLRPDNADLRLTERGYKIGCVSEERYTKFLEVKSMLEESIEILKSINKTAKEWNISTKNPLKKNAFDYLALPGMRAENIYKYLPDYIKKYERFSYFISRLCVEALYSSAVQQQLAEIKELQEEEDLELPEDFDHMMENIQLSNEVRAKLME</sequence>
<dbReference type="Pfam" id="PF01134">
    <property type="entry name" value="GIDA"/>
    <property type="match status" value="1"/>
</dbReference>
<dbReference type="GO" id="GO:0005829">
    <property type="term" value="C:cytosol"/>
    <property type="evidence" value="ECO:0007669"/>
    <property type="project" value="TreeGrafter"/>
</dbReference>
<feature type="domain" description="tRNA uridine 5-carboxymethylaminomethyl modification enzyme C-terminal subdomain" evidence="5">
    <location>
        <begin position="586"/>
        <end position="633"/>
    </location>
</feature>
<dbReference type="InterPro" id="IPR004416">
    <property type="entry name" value="MnmG"/>
</dbReference>
<dbReference type="Pfam" id="PF21680">
    <property type="entry name" value="GIDA_C_1st"/>
    <property type="match status" value="1"/>
</dbReference>
<keyword evidence="3" id="KW-0285">Flavoprotein</keyword>
<evidence type="ECO:0000259" key="5">
    <source>
        <dbReference type="SMART" id="SM01228"/>
    </source>
</evidence>
<dbReference type="OMA" id="CNPAMGG"/>
<dbReference type="OrthoDB" id="3329at2759"/>
<feature type="non-terminal residue" evidence="6">
    <location>
        <position position="633"/>
    </location>
</feature>
<dbReference type="GO" id="GO:0030488">
    <property type="term" value="P:tRNA methylation"/>
    <property type="evidence" value="ECO:0007669"/>
    <property type="project" value="TreeGrafter"/>
</dbReference>
<dbReference type="EMBL" id="KK118770">
    <property type="protein sequence ID" value="KFM73809.1"/>
    <property type="molecule type" value="Genomic_DNA"/>
</dbReference>
<dbReference type="InterPro" id="IPR002218">
    <property type="entry name" value="MnmG-rel"/>
</dbReference>
<evidence type="ECO:0000256" key="3">
    <source>
        <dbReference type="ARBA" id="ARBA00022630"/>
    </source>
</evidence>
<evidence type="ECO:0000313" key="7">
    <source>
        <dbReference type="Proteomes" id="UP000054359"/>
    </source>
</evidence>
<keyword evidence="7" id="KW-1185">Reference proteome</keyword>
<dbReference type="NCBIfam" id="TIGR00136">
    <property type="entry name" value="mnmG_gidA"/>
    <property type="match status" value="1"/>
</dbReference>
<dbReference type="PANTHER" id="PTHR11806">
    <property type="entry name" value="GLUCOSE INHIBITED DIVISION PROTEIN A"/>
    <property type="match status" value="1"/>
</dbReference>
<dbReference type="InterPro" id="IPR049312">
    <property type="entry name" value="GIDA_C_N"/>
</dbReference>
<accession>A0A087U8X0</accession>
<dbReference type="FunFam" id="3.50.50.60:FF:000002">
    <property type="entry name" value="tRNA uridine 5-carboxymethylaminomethyl modification enzyme MnmG"/>
    <property type="match status" value="1"/>
</dbReference>
<gene>
    <name evidence="6" type="ORF">X975_26842</name>
</gene>
<keyword evidence="4" id="KW-0274">FAD</keyword>
<dbReference type="Proteomes" id="UP000054359">
    <property type="component" value="Unassembled WGS sequence"/>
</dbReference>
<dbReference type="Gene3D" id="3.50.50.60">
    <property type="entry name" value="FAD/NAD(P)-binding domain"/>
    <property type="match status" value="2"/>
</dbReference>
<dbReference type="FunFam" id="3.50.50.60:FF:000082">
    <property type="entry name" value="protein MTO1 homolog, mitochondrial isoform X1"/>
    <property type="match status" value="1"/>
</dbReference>
<comment type="cofactor">
    <cofactor evidence="1">
        <name>FAD</name>
        <dbReference type="ChEBI" id="CHEBI:57692"/>
    </cofactor>
</comment>
<dbReference type="GO" id="GO:0050660">
    <property type="term" value="F:flavin adenine dinucleotide binding"/>
    <property type="evidence" value="ECO:0007669"/>
    <property type="project" value="InterPro"/>
</dbReference>
<dbReference type="SMART" id="SM01228">
    <property type="entry name" value="GIDA_assoc_3"/>
    <property type="match status" value="1"/>
</dbReference>
<dbReference type="PROSITE" id="PS01280">
    <property type="entry name" value="GIDA_1"/>
    <property type="match status" value="1"/>
</dbReference>
<dbReference type="GO" id="GO:0002098">
    <property type="term" value="P:tRNA wobble uridine modification"/>
    <property type="evidence" value="ECO:0007669"/>
    <property type="project" value="InterPro"/>
</dbReference>
<dbReference type="SUPFAM" id="SSF51905">
    <property type="entry name" value="FAD/NAD(P)-binding domain"/>
    <property type="match status" value="1"/>
</dbReference>
<proteinExistence type="inferred from homology"/>
<protein>
    <submittedName>
        <fullName evidence="6">Protein MTO1-like protein, mitochondrial</fullName>
    </submittedName>
</protein>
<dbReference type="InterPro" id="IPR040131">
    <property type="entry name" value="MnmG_N"/>
</dbReference>
<dbReference type="STRING" id="407821.A0A087U8X0"/>
<dbReference type="InterPro" id="IPR047001">
    <property type="entry name" value="MnmG_C_subdom"/>
</dbReference>
<dbReference type="InterPro" id="IPR020595">
    <property type="entry name" value="MnmG-rel_CS"/>
</dbReference>